<evidence type="ECO:0000313" key="3">
    <source>
        <dbReference type="Proteomes" id="UP000827889"/>
    </source>
</evidence>
<protein>
    <submittedName>
        <fullName evidence="4">TMV resistance protein N-like</fullName>
    </submittedName>
</protein>
<dbReference type="Gene3D" id="3.40.50.10140">
    <property type="entry name" value="Toll/interleukin-1 receptor homology (TIR) domain"/>
    <property type="match status" value="1"/>
</dbReference>
<reference evidence="4" key="2">
    <citation type="submission" date="2025-08" db="UniProtKB">
        <authorList>
            <consortium name="RefSeq"/>
        </authorList>
    </citation>
    <scope>IDENTIFICATION</scope>
    <source>
        <tissue evidence="4">Leaf</tissue>
    </source>
</reference>
<evidence type="ECO:0000259" key="2">
    <source>
        <dbReference type="PROSITE" id="PS50104"/>
    </source>
</evidence>
<dbReference type="InterPro" id="IPR035897">
    <property type="entry name" value="Toll_tir_struct_dom_sf"/>
</dbReference>
<dbReference type="InterPro" id="IPR000157">
    <property type="entry name" value="TIR_dom"/>
</dbReference>
<reference evidence="3" key="1">
    <citation type="submission" date="2025-05" db="UniProtKB">
        <authorList>
            <consortium name="RefSeq"/>
        </authorList>
    </citation>
    <scope>NUCLEOTIDE SEQUENCE [LARGE SCALE GENOMIC DNA]</scope>
</reference>
<dbReference type="PANTHER" id="PTHR32009">
    <property type="entry name" value="TMV RESISTANCE PROTEIN N-LIKE"/>
    <property type="match status" value="1"/>
</dbReference>
<dbReference type="PANTHER" id="PTHR32009:SF152">
    <property type="entry name" value="NEUTRAL_ALKALINE INVERTASE"/>
    <property type="match status" value="1"/>
</dbReference>
<evidence type="ECO:0000256" key="1">
    <source>
        <dbReference type="ARBA" id="ARBA00023027"/>
    </source>
</evidence>
<feature type="domain" description="TIR" evidence="2">
    <location>
        <begin position="16"/>
        <end position="174"/>
    </location>
</feature>
<name>A0ABM3H3R7_9MYRT</name>
<evidence type="ECO:0000313" key="4">
    <source>
        <dbReference type="RefSeq" id="XP_048131246.1"/>
    </source>
</evidence>
<keyword evidence="3" id="KW-1185">Reference proteome</keyword>
<dbReference type="GeneID" id="125313944"/>
<accession>A0ABM3H3R7</accession>
<gene>
    <name evidence="4" type="primary">LOC125313944</name>
</gene>
<dbReference type="Pfam" id="PF01582">
    <property type="entry name" value="TIR"/>
    <property type="match status" value="1"/>
</dbReference>
<keyword evidence="1" id="KW-0520">NAD</keyword>
<dbReference type="Proteomes" id="UP000827889">
    <property type="component" value="Chromosome 2"/>
</dbReference>
<dbReference type="SMART" id="SM00255">
    <property type="entry name" value="TIR"/>
    <property type="match status" value="1"/>
</dbReference>
<organism evidence="3 4">
    <name type="scientific">Rhodamnia argentea</name>
    <dbReference type="NCBI Taxonomy" id="178133"/>
    <lineage>
        <taxon>Eukaryota</taxon>
        <taxon>Viridiplantae</taxon>
        <taxon>Streptophyta</taxon>
        <taxon>Embryophyta</taxon>
        <taxon>Tracheophyta</taxon>
        <taxon>Spermatophyta</taxon>
        <taxon>Magnoliopsida</taxon>
        <taxon>eudicotyledons</taxon>
        <taxon>Gunneridae</taxon>
        <taxon>Pentapetalae</taxon>
        <taxon>rosids</taxon>
        <taxon>malvids</taxon>
        <taxon>Myrtales</taxon>
        <taxon>Myrtaceae</taxon>
        <taxon>Myrtoideae</taxon>
        <taxon>Myrteae</taxon>
        <taxon>Australasian group</taxon>
        <taxon>Rhodamnia</taxon>
    </lineage>
</organism>
<dbReference type="SUPFAM" id="SSF52200">
    <property type="entry name" value="Toll/Interleukin receptor TIR domain"/>
    <property type="match status" value="1"/>
</dbReference>
<dbReference type="RefSeq" id="XP_048131246.1">
    <property type="nucleotide sequence ID" value="XM_048275289.1"/>
</dbReference>
<proteinExistence type="predicted"/>
<dbReference type="PROSITE" id="PS50104">
    <property type="entry name" value="TIR"/>
    <property type="match status" value="1"/>
</dbReference>
<sequence length="193" mass="22089">MSSSSSSSSSYSSHQWKHDVFMSFRGKDLWNNFISHLFRGPDQAGIDYFNDGDREDTGKEISHKLLTAIRHSRFTLILFSANYVDSKWCPNEPVEILECRRQLKSHGHMVVPIFMGVHTADVSNLFPSHRMFIIVMELMPFPLYRNVHGVVQKAKDSDQGLPQSLDVYGLKYLPEKLPDIAAEEVARCKRRGS</sequence>